<evidence type="ECO:0000256" key="1">
    <source>
        <dbReference type="SAM" id="Phobius"/>
    </source>
</evidence>
<proteinExistence type="predicted"/>
<reference evidence="2" key="1">
    <citation type="submission" date="2021-01" db="EMBL/GenBank/DDBJ databases">
        <authorList>
            <person name="Kaushik A."/>
        </authorList>
    </citation>
    <scope>NUCLEOTIDE SEQUENCE</scope>
    <source>
        <strain evidence="2">AG1-1B</strain>
    </source>
</reference>
<keyword evidence="1" id="KW-0812">Transmembrane</keyword>
<dbReference type="Proteomes" id="UP000663826">
    <property type="component" value="Unassembled WGS sequence"/>
</dbReference>
<feature type="transmembrane region" description="Helical" evidence="1">
    <location>
        <begin position="76"/>
        <end position="98"/>
    </location>
</feature>
<gene>
    <name evidence="2" type="ORF">RDB_LOCUS70048</name>
</gene>
<comment type="caution">
    <text evidence="2">The sequence shown here is derived from an EMBL/GenBank/DDBJ whole genome shotgun (WGS) entry which is preliminary data.</text>
</comment>
<dbReference type="PANTHER" id="PTHR38848:SF3">
    <property type="entry name" value="G-PROTEIN COUPLED RECEPTORS FAMILY 3 PROFILE DOMAIN-CONTAINING PROTEIN"/>
    <property type="match status" value="1"/>
</dbReference>
<feature type="transmembrane region" description="Helical" evidence="1">
    <location>
        <begin position="12"/>
        <end position="32"/>
    </location>
</feature>
<feature type="transmembrane region" description="Helical" evidence="1">
    <location>
        <begin position="52"/>
        <end position="70"/>
    </location>
</feature>
<sequence length="288" mass="31007">MTCVIGLESFASISLLTYDLFINVFLNIMFLWPLFRSRTISAGLVKLARRNLVAALVALATSATNLALLLVLGHELGWVCLGSCAIDVTLNAIVIFWLTMPTTDPSTSDTSHRAGQLYPQTSYAGPDAEGSIHKVASIKSPIIFTPPLSHTALKPRTSLRGMNVPKPVDVPPPIHPATIAEATELQYTAALPDFPVSPTVPSTSVGNMSVLASSPGGDNLSCGRRSTGLRSLGEFFGVSKLRPEKEMEVHISVITQDDVEMGELESIQAKNDDGDSLDQTKIKSEWFK</sequence>
<dbReference type="PANTHER" id="PTHR38848">
    <property type="entry name" value="G-PROTEIN COUPLED RECEPTORS FAMILY 3 PROFILE DOMAIN-CONTAINING PROTEIN"/>
    <property type="match status" value="1"/>
</dbReference>
<keyword evidence="1" id="KW-0472">Membrane</keyword>
<keyword evidence="1" id="KW-1133">Transmembrane helix</keyword>
<name>A0A8H3AUX7_9AGAM</name>
<organism evidence="2 3">
    <name type="scientific">Rhizoctonia solani</name>
    <dbReference type="NCBI Taxonomy" id="456999"/>
    <lineage>
        <taxon>Eukaryota</taxon>
        <taxon>Fungi</taxon>
        <taxon>Dikarya</taxon>
        <taxon>Basidiomycota</taxon>
        <taxon>Agaricomycotina</taxon>
        <taxon>Agaricomycetes</taxon>
        <taxon>Cantharellales</taxon>
        <taxon>Ceratobasidiaceae</taxon>
        <taxon>Rhizoctonia</taxon>
    </lineage>
</organism>
<protein>
    <recommendedName>
        <fullName evidence="4">Transmembrane protein</fullName>
    </recommendedName>
</protein>
<evidence type="ECO:0000313" key="3">
    <source>
        <dbReference type="Proteomes" id="UP000663826"/>
    </source>
</evidence>
<evidence type="ECO:0000313" key="2">
    <source>
        <dbReference type="EMBL" id="CAE6441114.1"/>
    </source>
</evidence>
<dbReference type="EMBL" id="CAJMWQ010001215">
    <property type="protein sequence ID" value="CAE6441114.1"/>
    <property type="molecule type" value="Genomic_DNA"/>
</dbReference>
<accession>A0A8H3AUX7</accession>
<evidence type="ECO:0008006" key="4">
    <source>
        <dbReference type="Google" id="ProtNLM"/>
    </source>
</evidence>
<dbReference type="AlphaFoldDB" id="A0A8H3AUX7"/>